<dbReference type="AlphaFoldDB" id="A0A0S2K834"/>
<evidence type="ECO:0000313" key="2">
    <source>
        <dbReference type="EMBL" id="ALO44325.1"/>
    </source>
</evidence>
<keyword evidence="1" id="KW-0812">Transmembrane</keyword>
<dbReference type="STRING" id="161398.PP2015_3856"/>
<dbReference type="RefSeq" id="WP_058032191.1">
    <property type="nucleotide sequence ID" value="NZ_CP013188.1"/>
</dbReference>
<reference evidence="2 3" key="1">
    <citation type="submission" date="2015-11" db="EMBL/GenBank/DDBJ databases">
        <authorList>
            <person name="Zhang Y."/>
            <person name="Guo Z."/>
        </authorList>
    </citation>
    <scope>NUCLEOTIDE SEQUENCE [LARGE SCALE GENOMIC DNA]</scope>
    <source>
        <strain evidence="2 3">KCTC 12086</strain>
    </source>
</reference>
<feature type="transmembrane region" description="Helical" evidence="1">
    <location>
        <begin position="76"/>
        <end position="96"/>
    </location>
</feature>
<evidence type="ECO:0000313" key="3">
    <source>
        <dbReference type="Proteomes" id="UP000061457"/>
    </source>
</evidence>
<name>A0A0S2K834_9GAMM</name>
<keyword evidence="1" id="KW-1133">Transmembrane helix</keyword>
<accession>A0A0S2K834</accession>
<protein>
    <submittedName>
        <fullName evidence="2">Uncharacterized protein</fullName>
    </submittedName>
</protein>
<sequence>MDLKKLECNLKGCAKIYGYALTIVVPMAIVKAFFNGANDLAFIFGLILGYIPILAIKVFFYTFVEGLPFHKFSKGILWSFLSAIALVSGIGIFSAIEPPIFSFGEFTTYIALFTVLLFFNYFMLPWKKE</sequence>
<keyword evidence="3" id="KW-1185">Reference proteome</keyword>
<keyword evidence="1" id="KW-0472">Membrane</keyword>
<feature type="transmembrane region" description="Helical" evidence="1">
    <location>
        <begin position="16"/>
        <end position="34"/>
    </location>
</feature>
<dbReference type="EMBL" id="CP013188">
    <property type="protein sequence ID" value="ALO44325.1"/>
    <property type="molecule type" value="Genomic_DNA"/>
</dbReference>
<feature type="transmembrane region" description="Helical" evidence="1">
    <location>
        <begin position="108"/>
        <end position="126"/>
    </location>
</feature>
<dbReference type="Proteomes" id="UP000061457">
    <property type="component" value="Chromosome II"/>
</dbReference>
<feature type="transmembrane region" description="Helical" evidence="1">
    <location>
        <begin position="40"/>
        <end position="64"/>
    </location>
</feature>
<gene>
    <name evidence="2" type="ORF">PP2015_3856</name>
</gene>
<dbReference type="OrthoDB" id="6293938at2"/>
<dbReference type="KEGG" id="pphe:PP2015_3856"/>
<organism evidence="2 3">
    <name type="scientific">Pseudoalteromonas phenolica</name>
    <dbReference type="NCBI Taxonomy" id="161398"/>
    <lineage>
        <taxon>Bacteria</taxon>
        <taxon>Pseudomonadati</taxon>
        <taxon>Pseudomonadota</taxon>
        <taxon>Gammaproteobacteria</taxon>
        <taxon>Alteromonadales</taxon>
        <taxon>Pseudoalteromonadaceae</taxon>
        <taxon>Pseudoalteromonas</taxon>
    </lineage>
</organism>
<dbReference type="PATRIC" id="fig|161398.10.peg.3943"/>
<evidence type="ECO:0000256" key="1">
    <source>
        <dbReference type="SAM" id="Phobius"/>
    </source>
</evidence>
<proteinExistence type="predicted"/>